<keyword evidence="1" id="KW-0472">Membrane</keyword>
<protein>
    <recommendedName>
        <fullName evidence="4">ChaN family lipoprotein</fullName>
    </recommendedName>
</protein>
<proteinExistence type="predicted"/>
<dbReference type="Proteomes" id="UP000319209">
    <property type="component" value="Chromosome"/>
</dbReference>
<evidence type="ECO:0000313" key="2">
    <source>
        <dbReference type="EMBL" id="QDO94256.1"/>
    </source>
</evidence>
<dbReference type="KEGG" id="fop:FNB79_09825"/>
<keyword evidence="1" id="KW-1133">Transmembrane helix</keyword>
<reference evidence="2 3" key="1">
    <citation type="submission" date="2019-07" db="EMBL/GenBank/DDBJ databases">
        <title>Genome sequencing for Formosa sp. PS13.</title>
        <authorList>
            <person name="Park S.-J."/>
        </authorList>
    </citation>
    <scope>NUCLEOTIDE SEQUENCE [LARGE SCALE GENOMIC DNA]</scope>
    <source>
        <strain evidence="2 3">PS13</strain>
    </source>
</reference>
<evidence type="ECO:0000313" key="3">
    <source>
        <dbReference type="Proteomes" id="UP000319209"/>
    </source>
</evidence>
<name>A0A516GRW8_9FLAO</name>
<evidence type="ECO:0008006" key="4">
    <source>
        <dbReference type="Google" id="ProtNLM"/>
    </source>
</evidence>
<accession>A0A516GRW8</accession>
<gene>
    <name evidence="2" type="ORF">FNB79_09825</name>
</gene>
<keyword evidence="1" id="KW-0812">Transmembrane</keyword>
<feature type="transmembrane region" description="Helical" evidence="1">
    <location>
        <begin position="29"/>
        <end position="48"/>
    </location>
</feature>
<dbReference type="OrthoDB" id="277629at2"/>
<evidence type="ECO:0000256" key="1">
    <source>
        <dbReference type="SAM" id="Phobius"/>
    </source>
</evidence>
<dbReference type="RefSeq" id="WP_143381141.1">
    <property type="nucleotide sequence ID" value="NZ_CP041637.1"/>
</dbReference>
<dbReference type="EMBL" id="CP041637">
    <property type="protein sequence ID" value="QDO94256.1"/>
    <property type="molecule type" value="Genomic_DNA"/>
</dbReference>
<sequence length="438" mass="50345">MVLAILLTADFPAENPRVQNRNVPYTNTLAIIMANKTIYFVTIILFFISCKSIRNEKKDIAFNNKYKFKAEIESESKKDALEPDFQSYATEYSFKTDHKNALKYWDLEFTPKIIGYNQFQFDSIKNLYETAKAKDYILNQSKENKIVIINESHHNASHRVFTESLLKELFNNGYKNLFLEALTNGDKKDSLLNSRKYPIQNSGYYTKNPQFGNLIRTAKEIGYTIYPYETTGNEGGAKREIDQANNIYKIIKEKPSEKNLIHCGSGHAIEGNVSFFGGLSLAGRLHKLTGINPLTIDQVFYSEKSTFDYSNIFVQSFDFKHPSILLDKNSNPFAYKNNDRWIDIVVFHPLTKYISNRPNWLFENGNNNVAINISNLNLDFPIMIFAYNKGEDLNASIPIDVIEIEYKTDYCNLALKNGTYEIVATNGTMSVKFEQKVK</sequence>
<dbReference type="AlphaFoldDB" id="A0A516GRW8"/>
<keyword evidence="3" id="KW-1185">Reference proteome</keyword>
<organism evidence="2 3">
    <name type="scientific">Formosa sediminum</name>
    <dbReference type="NCBI Taxonomy" id="2594004"/>
    <lineage>
        <taxon>Bacteria</taxon>
        <taxon>Pseudomonadati</taxon>
        <taxon>Bacteroidota</taxon>
        <taxon>Flavobacteriia</taxon>
        <taxon>Flavobacteriales</taxon>
        <taxon>Flavobacteriaceae</taxon>
        <taxon>Formosa</taxon>
    </lineage>
</organism>